<evidence type="ECO:0000256" key="2">
    <source>
        <dbReference type="SAM" id="Coils"/>
    </source>
</evidence>
<dbReference type="KEGG" id="toc:Toce_1689"/>
<name>D9RYK1_THEOJ</name>
<dbReference type="eggNOG" id="COG4942">
    <property type="taxonomic scope" value="Bacteria"/>
</dbReference>
<accession>D9RYK1</accession>
<dbReference type="InterPro" id="IPR050570">
    <property type="entry name" value="Cell_wall_metabolism_enzyme"/>
</dbReference>
<evidence type="ECO:0000313" key="6">
    <source>
        <dbReference type="EMBL" id="ADL08425.1"/>
    </source>
</evidence>
<gene>
    <name evidence="6" type="ordered locus">Toce_1689</name>
</gene>
<dbReference type="HOGENOM" id="CLU_029425_4_3_9"/>
<dbReference type="PANTHER" id="PTHR21666">
    <property type="entry name" value="PEPTIDASE-RELATED"/>
    <property type="match status" value="1"/>
</dbReference>
<organism evidence="6 7">
    <name type="scientific">Thermosediminibacter oceani (strain ATCC BAA-1034 / DSM 16646 / JW/IW-1228P)</name>
    <dbReference type="NCBI Taxonomy" id="555079"/>
    <lineage>
        <taxon>Bacteria</taxon>
        <taxon>Bacillati</taxon>
        <taxon>Bacillota</taxon>
        <taxon>Clostridia</taxon>
        <taxon>Thermosediminibacterales</taxon>
        <taxon>Thermosediminibacteraceae</taxon>
        <taxon>Thermosediminibacter</taxon>
    </lineage>
</organism>
<dbReference type="GO" id="GO:0004222">
    <property type="term" value="F:metalloendopeptidase activity"/>
    <property type="evidence" value="ECO:0007669"/>
    <property type="project" value="TreeGrafter"/>
</dbReference>
<dbReference type="FunFam" id="2.70.70.10:FF:000006">
    <property type="entry name" value="M23 family peptidase"/>
    <property type="match status" value="1"/>
</dbReference>
<keyword evidence="7" id="KW-1185">Reference proteome</keyword>
<dbReference type="PANTHER" id="PTHR21666:SF289">
    <property type="entry name" value="L-ALA--D-GLU ENDOPEPTIDASE"/>
    <property type="match status" value="1"/>
</dbReference>
<dbReference type="Proteomes" id="UP000000272">
    <property type="component" value="Chromosome"/>
</dbReference>
<keyword evidence="1 3" id="KW-0732">Signal</keyword>
<dbReference type="EMBL" id="CP002131">
    <property type="protein sequence ID" value="ADL08425.1"/>
    <property type="molecule type" value="Genomic_DNA"/>
</dbReference>
<dbReference type="InterPro" id="IPR057309">
    <property type="entry name" value="PcsB_CC"/>
</dbReference>
<dbReference type="MEROPS" id="M23.009"/>
<evidence type="ECO:0000313" key="7">
    <source>
        <dbReference type="Proteomes" id="UP000000272"/>
    </source>
</evidence>
<dbReference type="STRING" id="555079.Toce_1689"/>
<dbReference type="Pfam" id="PF24568">
    <property type="entry name" value="CC_PcsB"/>
    <property type="match status" value="1"/>
</dbReference>
<feature type="domain" description="M23ase beta-sheet core" evidence="4">
    <location>
        <begin position="282"/>
        <end position="377"/>
    </location>
</feature>
<feature type="coiled-coil region" evidence="2">
    <location>
        <begin position="162"/>
        <end position="248"/>
    </location>
</feature>
<protein>
    <submittedName>
        <fullName evidence="6">Peptidase M23</fullName>
    </submittedName>
</protein>
<dbReference type="AlphaFoldDB" id="D9RYK1"/>
<feature type="signal peptide" evidence="3">
    <location>
        <begin position="1"/>
        <end position="29"/>
    </location>
</feature>
<evidence type="ECO:0000259" key="4">
    <source>
        <dbReference type="Pfam" id="PF01551"/>
    </source>
</evidence>
<dbReference type="SUPFAM" id="SSF51261">
    <property type="entry name" value="Duplicated hybrid motif"/>
    <property type="match status" value="1"/>
</dbReference>
<keyword evidence="2" id="KW-0175">Coiled coil</keyword>
<feature type="chain" id="PRO_5003127903" evidence="3">
    <location>
        <begin position="30"/>
        <end position="382"/>
    </location>
</feature>
<evidence type="ECO:0000256" key="1">
    <source>
        <dbReference type="ARBA" id="ARBA00022729"/>
    </source>
</evidence>
<feature type="domain" description="Peptidoglycan hydrolase PcsB coiled-coil" evidence="5">
    <location>
        <begin position="104"/>
        <end position="175"/>
    </location>
</feature>
<reference evidence="6 7" key="1">
    <citation type="journal article" date="2010" name="Stand. Genomic Sci.">
        <title>Complete genome sequence of Thermosediminibacter oceani type strain (JW/IW-1228P).</title>
        <authorList>
            <person name="Pitluck S."/>
            <person name="Yasawong M."/>
            <person name="Munk C."/>
            <person name="Nolan M."/>
            <person name="Lapidus A."/>
            <person name="Lucas S."/>
            <person name="Glavina Del Rio T."/>
            <person name="Tice H."/>
            <person name="Cheng J.F."/>
            <person name="Bruce D."/>
            <person name="Detter C."/>
            <person name="Tapia R."/>
            <person name="Han C."/>
            <person name="Goodwin L."/>
            <person name="Liolios K."/>
            <person name="Ivanova N."/>
            <person name="Mavromatis K."/>
            <person name="Mikhailova N."/>
            <person name="Pati A."/>
            <person name="Chen A."/>
            <person name="Palaniappan K."/>
            <person name="Land M."/>
            <person name="Hauser L."/>
            <person name="Chang Y.J."/>
            <person name="Jeffries C.D."/>
            <person name="Rohde M."/>
            <person name="Spring S."/>
            <person name="Sikorski J."/>
            <person name="Goker M."/>
            <person name="Woyke T."/>
            <person name="Bristow J."/>
            <person name="Eisen J.A."/>
            <person name="Markowitz V."/>
            <person name="Hugenholtz P."/>
            <person name="Kyrpides N.C."/>
            <person name="Klenk H.P."/>
        </authorList>
    </citation>
    <scope>NUCLEOTIDE SEQUENCE [LARGE SCALE GENOMIC DNA]</scope>
    <source>
        <strain evidence="7">ATCC BAA-1034 / DSM 16646 / JW/IW-1228P</strain>
    </source>
</reference>
<dbReference type="InterPro" id="IPR011055">
    <property type="entry name" value="Dup_hybrid_motif"/>
</dbReference>
<dbReference type="RefSeq" id="WP_013276447.1">
    <property type="nucleotide sequence ID" value="NC_014377.1"/>
</dbReference>
<sequence>MGEIKNKARRLFALILAVIFILAAVPALAKDLQDLKNQYNNLSRKLQEVNYNLKRVDSQRKDVINELAEIEKDLEATQQKLAAAEANLQLIQQKLAATQQELNRAEQEVEDQKENLKARLKAMYIAGPVDYLEVLLASTSFSDFLTRIDAVKRIVDYDKSLLAEFKAKKDLIAKKKAELEEQKQEIARQHQIINRHRMTIASRQQDRKRLLAKLEAEKREYERQQDQLEAESQKIAEMIRQIQARNNKGYMGTGEFLWPCPSSTRITSEYGWRTHPIFKTRRFHTGVDIGASMGANVVAADDGVVIYAGYYGGYGNTVIVDHGGGISTLYAHLSKILVSDGEKVKRGDRVGLVGSTGYSTGPHLHFEVRKNGQHVNPWNWLK</sequence>
<dbReference type="Gene3D" id="2.70.70.10">
    <property type="entry name" value="Glucose Permease (Domain IIA)"/>
    <property type="match status" value="1"/>
</dbReference>
<proteinExistence type="predicted"/>
<dbReference type="Pfam" id="PF01551">
    <property type="entry name" value="Peptidase_M23"/>
    <property type="match status" value="1"/>
</dbReference>
<evidence type="ECO:0000259" key="5">
    <source>
        <dbReference type="Pfam" id="PF24568"/>
    </source>
</evidence>
<dbReference type="Gene3D" id="6.10.250.3150">
    <property type="match status" value="1"/>
</dbReference>
<dbReference type="InterPro" id="IPR016047">
    <property type="entry name" value="M23ase_b-sheet_dom"/>
</dbReference>
<dbReference type="SUPFAM" id="SSF57997">
    <property type="entry name" value="Tropomyosin"/>
    <property type="match status" value="1"/>
</dbReference>
<dbReference type="CDD" id="cd12797">
    <property type="entry name" value="M23_peptidase"/>
    <property type="match status" value="1"/>
</dbReference>
<feature type="coiled-coil region" evidence="2">
    <location>
        <begin position="25"/>
        <end position="126"/>
    </location>
</feature>
<evidence type="ECO:0000256" key="3">
    <source>
        <dbReference type="SAM" id="SignalP"/>
    </source>
</evidence>